<name>A0AAW7YXH3_9STAP</name>
<gene>
    <name evidence="2" type="ORF">Q4528_15120</name>
</gene>
<evidence type="ECO:0000256" key="1">
    <source>
        <dbReference type="SAM" id="SignalP"/>
    </source>
</evidence>
<sequence length="83" mass="8661">TMRNWLGKVALIASALSFSVHADTGTNYLLATASTGGTYYPVGGALATLTKVKIQPKHKVSVSAINSAGSGENIKLLRDKEAQ</sequence>
<organism evidence="2 3">
    <name type="scientific">Staphylococcus pasteuri_A</name>
    <dbReference type="NCBI Taxonomy" id="3062664"/>
    <lineage>
        <taxon>Bacteria</taxon>
        <taxon>Bacillati</taxon>
        <taxon>Bacillota</taxon>
        <taxon>Bacilli</taxon>
        <taxon>Bacillales</taxon>
        <taxon>Staphylococcaceae</taxon>
        <taxon>Staphylococcus</taxon>
    </lineage>
</organism>
<feature type="chain" id="PRO_5043555237" evidence="1">
    <location>
        <begin position="23"/>
        <end position="83"/>
    </location>
</feature>
<dbReference type="Gene3D" id="3.40.190.10">
    <property type="entry name" value="Periplasmic binding protein-like II"/>
    <property type="match status" value="1"/>
</dbReference>
<dbReference type="InterPro" id="IPR011852">
    <property type="entry name" value="TRAP_TAXI"/>
</dbReference>
<dbReference type="Proteomes" id="UP001170310">
    <property type="component" value="Unassembled WGS sequence"/>
</dbReference>
<dbReference type="EMBL" id="JAUOQO010000688">
    <property type="protein sequence ID" value="MDO6575445.1"/>
    <property type="molecule type" value="Genomic_DNA"/>
</dbReference>
<keyword evidence="1" id="KW-0732">Signal</keyword>
<dbReference type="Pfam" id="PF16868">
    <property type="entry name" value="NMT1_3"/>
    <property type="match status" value="1"/>
</dbReference>
<comment type="caution">
    <text evidence="2">The sequence shown here is derived from an EMBL/GenBank/DDBJ whole genome shotgun (WGS) entry which is preliminary data.</text>
</comment>
<keyword evidence="3" id="KW-1185">Reference proteome</keyword>
<protein>
    <submittedName>
        <fullName evidence="2">TAXI family TRAP transporter solute-binding subunit</fullName>
    </submittedName>
</protein>
<evidence type="ECO:0000313" key="2">
    <source>
        <dbReference type="EMBL" id="MDO6575445.1"/>
    </source>
</evidence>
<dbReference type="RefSeq" id="WP_303522526.1">
    <property type="nucleotide sequence ID" value="NZ_JAUOQO010000688.1"/>
</dbReference>
<feature type="signal peptide" evidence="1">
    <location>
        <begin position="1"/>
        <end position="22"/>
    </location>
</feature>
<proteinExistence type="predicted"/>
<feature type="non-terminal residue" evidence="2">
    <location>
        <position position="83"/>
    </location>
</feature>
<feature type="non-terminal residue" evidence="2">
    <location>
        <position position="1"/>
    </location>
</feature>
<accession>A0AAW7YXH3</accession>
<dbReference type="AlphaFoldDB" id="A0AAW7YXH3"/>
<evidence type="ECO:0000313" key="3">
    <source>
        <dbReference type="Proteomes" id="UP001170310"/>
    </source>
</evidence>
<reference evidence="2" key="1">
    <citation type="submission" date="2023-07" db="EMBL/GenBank/DDBJ databases">
        <title>Genome content predicts the carbon catabolic preferences of heterotrophic bacteria.</title>
        <authorList>
            <person name="Gralka M."/>
        </authorList>
    </citation>
    <scope>NUCLEOTIDE SEQUENCE</scope>
    <source>
        <strain evidence="2">E2R20</strain>
    </source>
</reference>